<evidence type="ECO:0000313" key="1">
    <source>
        <dbReference type="EMBL" id="KAK7455150.1"/>
    </source>
</evidence>
<organism evidence="1 2">
    <name type="scientific">Marasmiellus scandens</name>
    <dbReference type="NCBI Taxonomy" id="2682957"/>
    <lineage>
        <taxon>Eukaryota</taxon>
        <taxon>Fungi</taxon>
        <taxon>Dikarya</taxon>
        <taxon>Basidiomycota</taxon>
        <taxon>Agaricomycotina</taxon>
        <taxon>Agaricomycetes</taxon>
        <taxon>Agaricomycetidae</taxon>
        <taxon>Agaricales</taxon>
        <taxon>Marasmiineae</taxon>
        <taxon>Omphalotaceae</taxon>
        <taxon>Marasmiellus</taxon>
    </lineage>
</organism>
<name>A0ABR1JDR9_9AGAR</name>
<accession>A0ABR1JDR9</accession>
<proteinExistence type="predicted"/>
<sequence length="303" mass="35540">MALEKEKASPIHLVIPPTLQITGAKLSTMTQALAYKAIIQQKTTKDDMRRRRTTLNVMRVKESIKTKFGYIPTEAALWKSIRHKDFSRKTRYFLWMTTHDAYMTGTHWTRPNLKPELQERALCAHCDEIEDLEHILTSCRSPGQITIWNLTAELWERKRTDTAWDHPTLGDILGCGLAMIKSPEKKENRLAGETRMWRILLGESAYLIWKLRCERVIANDNQPFSEREVKNRWIAMLNERLELDCRMSNKKYETKAIPKRLVQKTWRGLLFDEQNLPDDWTSTTGVLVGIESDRRRRTGTRER</sequence>
<dbReference type="EMBL" id="JBANRG010000023">
    <property type="protein sequence ID" value="KAK7455150.1"/>
    <property type="molecule type" value="Genomic_DNA"/>
</dbReference>
<protein>
    <recommendedName>
        <fullName evidence="3">Reverse transcriptase zinc-binding domain-containing protein</fullName>
    </recommendedName>
</protein>
<gene>
    <name evidence="1" type="ORF">VKT23_011021</name>
</gene>
<evidence type="ECO:0000313" key="2">
    <source>
        <dbReference type="Proteomes" id="UP001498398"/>
    </source>
</evidence>
<evidence type="ECO:0008006" key="3">
    <source>
        <dbReference type="Google" id="ProtNLM"/>
    </source>
</evidence>
<keyword evidence="2" id="KW-1185">Reference proteome</keyword>
<dbReference type="Proteomes" id="UP001498398">
    <property type="component" value="Unassembled WGS sequence"/>
</dbReference>
<comment type="caution">
    <text evidence="1">The sequence shown here is derived from an EMBL/GenBank/DDBJ whole genome shotgun (WGS) entry which is preliminary data.</text>
</comment>
<reference evidence="1 2" key="1">
    <citation type="submission" date="2024-01" db="EMBL/GenBank/DDBJ databases">
        <title>A draft genome for the cacao thread blight pathogen Marasmiellus scandens.</title>
        <authorList>
            <person name="Baruah I.K."/>
            <person name="Leung J."/>
            <person name="Bukari Y."/>
            <person name="Amoako-Attah I."/>
            <person name="Meinhardt L.W."/>
            <person name="Bailey B.A."/>
            <person name="Cohen S.P."/>
        </authorList>
    </citation>
    <scope>NUCLEOTIDE SEQUENCE [LARGE SCALE GENOMIC DNA]</scope>
    <source>
        <strain evidence="1 2">GH-19</strain>
    </source>
</reference>